<dbReference type="EMBL" id="JAGQHR010000368">
    <property type="protein sequence ID" value="MCA9728385.1"/>
    <property type="molecule type" value="Genomic_DNA"/>
</dbReference>
<feature type="transmembrane region" description="Helical" evidence="2">
    <location>
        <begin position="47"/>
        <end position="65"/>
    </location>
</feature>
<accession>A0A956LZ16</accession>
<evidence type="ECO:0000256" key="1">
    <source>
        <dbReference type="SAM" id="MobiDB-lite"/>
    </source>
</evidence>
<evidence type="ECO:0000256" key="2">
    <source>
        <dbReference type="SAM" id="Phobius"/>
    </source>
</evidence>
<feature type="transmembrane region" description="Helical" evidence="2">
    <location>
        <begin position="77"/>
        <end position="100"/>
    </location>
</feature>
<feature type="compositionally biased region" description="Basic and acidic residues" evidence="1">
    <location>
        <begin position="226"/>
        <end position="237"/>
    </location>
</feature>
<feature type="compositionally biased region" description="Basic residues" evidence="1">
    <location>
        <begin position="355"/>
        <end position="365"/>
    </location>
</feature>
<feature type="compositionally biased region" description="Polar residues" evidence="1">
    <location>
        <begin position="296"/>
        <end position="326"/>
    </location>
</feature>
<gene>
    <name evidence="3" type="ORF">KC729_11925</name>
</gene>
<protein>
    <submittedName>
        <fullName evidence="3">Uncharacterized protein</fullName>
    </submittedName>
</protein>
<keyword evidence="2" id="KW-0472">Membrane</keyword>
<feature type="transmembrane region" description="Helical" evidence="2">
    <location>
        <begin position="120"/>
        <end position="138"/>
    </location>
</feature>
<comment type="caution">
    <text evidence="3">The sequence shown here is derived from an EMBL/GenBank/DDBJ whole genome shotgun (WGS) entry which is preliminary data.</text>
</comment>
<proteinExistence type="predicted"/>
<feature type="compositionally biased region" description="Basic and acidic residues" evidence="1">
    <location>
        <begin position="152"/>
        <end position="189"/>
    </location>
</feature>
<organism evidence="3 4">
    <name type="scientific">Eiseniibacteriota bacterium</name>
    <dbReference type="NCBI Taxonomy" id="2212470"/>
    <lineage>
        <taxon>Bacteria</taxon>
        <taxon>Candidatus Eiseniibacteriota</taxon>
    </lineage>
</organism>
<reference evidence="3" key="2">
    <citation type="journal article" date="2021" name="Microbiome">
        <title>Successional dynamics and alternative stable states in a saline activated sludge microbial community over 9 years.</title>
        <authorList>
            <person name="Wang Y."/>
            <person name="Ye J."/>
            <person name="Ju F."/>
            <person name="Liu L."/>
            <person name="Boyd J.A."/>
            <person name="Deng Y."/>
            <person name="Parks D.H."/>
            <person name="Jiang X."/>
            <person name="Yin X."/>
            <person name="Woodcroft B.J."/>
            <person name="Tyson G.W."/>
            <person name="Hugenholtz P."/>
            <person name="Polz M.F."/>
            <person name="Zhang T."/>
        </authorList>
    </citation>
    <scope>NUCLEOTIDE SEQUENCE</scope>
    <source>
        <strain evidence="3">HKST-UBA01</strain>
    </source>
</reference>
<dbReference type="Proteomes" id="UP000697710">
    <property type="component" value="Unassembled WGS sequence"/>
</dbReference>
<feature type="region of interest" description="Disordered" evidence="1">
    <location>
        <begin position="145"/>
        <end position="365"/>
    </location>
</feature>
<feature type="compositionally biased region" description="Low complexity" evidence="1">
    <location>
        <begin position="272"/>
        <end position="282"/>
    </location>
</feature>
<evidence type="ECO:0000313" key="3">
    <source>
        <dbReference type="EMBL" id="MCA9728385.1"/>
    </source>
</evidence>
<name>A0A956LZ16_UNCEI</name>
<feature type="compositionally biased region" description="Basic residues" evidence="1">
    <location>
        <begin position="251"/>
        <end position="266"/>
    </location>
</feature>
<evidence type="ECO:0000313" key="4">
    <source>
        <dbReference type="Proteomes" id="UP000697710"/>
    </source>
</evidence>
<sequence>MILALIVVLAVSAVVDLALGAWASASWESFAGTWFHAPAPVAGHEPQLLGLVLGLILIFFAAAQFDTIRGIRQDREGVYRFPILFGGYLFVSSVVTFLVIQSWNAKVMTMDGYEFLLMDGLRGGLLVTFGLLAMRAPATVRELRLPKQAQARADRVARSHERGSGPRRGRDGGRRGRSDRSDSRRQERRSARKSTKSKPSAPVEAGRPSAPDAGGKDRSLSVVVKGEFRSGSDRDSESAEGNGSDAGARDGRRRRRRRGGTGRRSTRGGDAGDSSAGTGSIDADARLDEARAVSRAETSATRSNGTTGSSGVEAQGTHHNGSSSTAALPYEVTDLIGSPEGVSKPVTSSGSGFGRGRRPASSRRR</sequence>
<reference evidence="3" key="1">
    <citation type="submission" date="2020-04" db="EMBL/GenBank/DDBJ databases">
        <authorList>
            <person name="Zhang T."/>
        </authorList>
    </citation>
    <scope>NUCLEOTIDE SEQUENCE</scope>
    <source>
        <strain evidence="3">HKST-UBA01</strain>
    </source>
</reference>
<dbReference type="AlphaFoldDB" id="A0A956LZ16"/>
<keyword evidence="2" id="KW-0812">Transmembrane</keyword>
<feature type="compositionally biased region" description="Basic and acidic residues" evidence="1">
    <location>
        <begin position="283"/>
        <end position="294"/>
    </location>
</feature>
<keyword evidence="2" id="KW-1133">Transmembrane helix</keyword>